<dbReference type="Pfam" id="PF02734">
    <property type="entry name" value="Dak2"/>
    <property type="match status" value="1"/>
</dbReference>
<sequence length="568" mass="61271">MAQREIVASLFLQMMRAGANNLNRNVEMVNALNVFPVPDGDTGTNMSLTITSGVKEMEKFADEANIGKLAEALAKGLLMGARGNSGVILSQLFRGFSKALAGNETMSPRQLAEAFQRGVETAYKAVLKPVEGTILTVAREAAEAGVKRSRSTNDPIEVLEAVVNEAKVTLDRTPEMLPVLKQAGVVDAGGEGLLLVYKGMLSVLTGEVVADQPATKEDLPSLESLAEMAHHDNAQAKIDPATIENGYCTEFMVDLKTTRRPVDAFSEGDFREELSQFGDSLLVISDEELVKVHIHAEHPGDALSYAQKYGDLIKIKIENMREQYATATEGHTSSHSHGSKVEKPAIEVEKKPYGIVSIVAGSGVADIMRSLGVDVVIEGGQTMNPSTEDIVKAIGQIHAEHIIILPNNKNIIWTAEQVGEVVDVPVTVLATKTIPQGLASLLAFDKDATPEANKTNMTSAYKAIRSGELTYAVRDTQIDEHQIKQGDYLGITEGKIEVVGQDLMDTAFTLLGEMAVDGADVVTVIYGQDVSSDQADELTKRLGDAYPDVEIEVHDGGQPLYYFLFSVE</sequence>
<feature type="domain" description="DhaL" evidence="1">
    <location>
        <begin position="9"/>
        <end position="202"/>
    </location>
</feature>
<evidence type="ECO:0000259" key="1">
    <source>
        <dbReference type="PROSITE" id="PS51480"/>
    </source>
</evidence>
<dbReference type="EMBL" id="SLXV01000006">
    <property type="protein sequence ID" value="TCP69758.1"/>
    <property type="molecule type" value="Genomic_DNA"/>
</dbReference>
<dbReference type="InterPro" id="IPR050270">
    <property type="entry name" value="DegV_domain_contain"/>
</dbReference>
<comment type="caution">
    <text evidence="2">The sequence shown here is derived from an EMBL/GenBank/DDBJ whole genome shotgun (WGS) entry which is preliminary data.</text>
</comment>
<evidence type="ECO:0000313" key="2">
    <source>
        <dbReference type="EMBL" id="TCP69758.1"/>
    </source>
</evidence>
<dbReference type="InterPro" id="IPR019986">
    <property type="entry name" value="YloV-like"/>
</dbReference>
<dbReference type="InterPro" id="IPR048394">
    <property type="entry name" value="FakA-like_M"/>
</dbReference>
<dbReference type="Pfam" id="PF13684">
    <property type="entry name" value="FakA-like_C"/>
    <property type="match status" value="1"/>
</dbReference>
<evidence type="ECO:0000313" key="3">
    <source>
        <dbReference type="Proteomes" id="UP000294746"/>
    </source>
</evidence>
<dbReference type="OrthoDB" id="9760324at2"/>
<keyword evidence="3" id="KW-1185">Reference proteome</keyword>
<protein>
    <recommendedName>
        <fullName evidence="1">DhaL domain-containing protein</fullName>
    </recommendedName>
</protein>
<dbReference type="Gene3D" id="1.25.40.340">
    <property type="match status" value="1"/>
</dbReference>
<proteinExistence type="predicted"/>
<reference evidence="2 3" key="1">
    <citation type="submission" date="2019-03" db="EMBL/GenBank/DDBJ databases">
        <title>Genomic Encyclopedia of Type Strains, Phase IV (KMG-IV): sequencing the most valuable type-strain genomes for metagenomic binning, comparative biology and taxonomic classification.</title>
        <authorList>
            <person name="Goeker M."/>
        </authorList>
    </citation>
    <scope>NUCLEOTIDE SEQUENCE [LARGE SCALE GENOMIC DNA]</scope>
    <source>
        <strain evidence="2 3">DSM 46831</strain>
    </source>
</reference>
<dbReference type="SMART" id="SM01120">
    <property type="entry name" value="Dak2"/>
    <property type="match status" value="1"/>
</dbReference>
<dbReference type="Pfam" id="PF21645">
    <property type="entry name" value="FakA-like_M"/>
    <property type="match status" value="1"/>
</dbReference>
<dbReference type="Proteomes" id="UP000294746">
    <property type="component" value="Unassembled WGS sequence"/>
</dbReference>
<gene>
    <name evidence="2" type="ORF">EDD57_10674</name>
</gene>
<dbReference type="SUPFAM" id="SSF101473">
    <property type="entry name" value="DhaL-like"/>
    <property type="match status" value="1"/>
</dbReference>
<accession>A0A4R2SB13</accession>
<dbReference type="GO" id="GO:0004371">
    <property type="term" value="F:glycerone kinase activity"/>
    <property type="evidence" value="ECO:0007669"/>
    <property type="project" value="InterPro"/>
</dbReference>
<dbReference type="InterPro" id="IPR033470">
    <property type="entry name" value="FakA-like_C"/>
</dbReference>
<dbReference type="PANTHER" id="PTHR33434">
    <property type="entry name" value="DEGV DOMAIN-CONTAINING PROTEIN DR_1986-RELATED"/>
    <property type="match status" value="1"/>
</dbReference>
<dbReference type="SMART" id="SM01121">
    <property type="entry name" value="Dak1_2"/>
    <property type="match status" value="1"/>
</dbReference>
<dbReference type="RefSeq" id="WP_131848096.1">
    <property type="nucleotide sequence ID" value="NZ_SLXV01000006.1"/>
</dbReference>
<dbReference type="PANTHER" id="PTHR33434:SF4">
    <property type="entry name" value="PHOSPHATASE PROTEIN"/>
    <property type="match status" value="1"/>
</dbReference>
<dbReference type="GO" id="GO:0006071">
    <property type="term" value="P:glycerol metabolic process"/>
    <property type="evidence" value="ECO:0007669"/>
    <property type="project" value="InterPro"/>
</dbReference>
<dbReference type="InterPro" id="IPR036117">
    <property type="entry name" value="DhaL_dom_sf"/>
</dbReference>
<name>A0A4R2SB13_9BACL</name>
<dbReference type="AlphaFoldDB" id="A0A4R2SB13"/>
<organism evidence="2 3">
    <name type="scientific">Baia soyae</name>
    <dbReference type="NCBI Taxonomy" id="1544746"/>
    <lineage>
        <taxon>Bacteria</taxon>
        <taxon>Bacillati</taxon>
        <taxon>Bacillota</taxon>
        <taxon>Bacilli</taxon>
        <taxon>Bacillales</taxon>
        <taxon>Thermoactinomycetaceae</taxon>
        <taxon>Baia</taxon>
    </lineage>
</organism>
<dbReference type="InterPro" id="IPR004007">
    <property type="entry name" value="DhaL_dom"/>
</dbReference>
<dbReference type="PROSITE" id="PS51480">
    <property type="entry name" value="DHAL"/>
    <property type="match status" value="1"/>
</dbReference>
<dbReference type="NCBIfam" id="TIGR03599">
    <property type="entry name" value="YloV"/>
    <property type="match status" value="1"/>
</dbReference>